<sequence length="314" mass="32193">MPGVARVEEVEFAEVDELFVIADLLLGPRGVAGPAVHRENANALELGGRASALLGSLAQGPARTRTLVIAGGLFDLPADAALRGQPDGLVAPGSASAEVLAALGAFVAVPGHSLVILCGHRDLALTLPATQRWLLGALGCDAAARGRVQIVLDGAGWTARIGERRVLVVQGGEVDESNALDPAALAQLRRAATRGLPLAGPAAEALGPMARVCEALRARDPWLELLLPATARTIPLLSAWFPDQRSALARARAHTRAPASLGLLGSGRARATSEGEGASEAASQGARALLWRASRSTAAGVNPRRQPITGMLGA</sequence>
<keyword evidence="2" id="KW-1185">Reference proteome</keyword>
<dbReference type="STRING" id="391625.PPSIR1_29041"/>
<protein>
    <submittedName>
        <fullName evidence="1">Uncharacterized protein</fullName>
    </submittedName>
</protein>
<comment type="caution">
    <text evidence="1">The sequence shown here is derived from an EMBL/GenBank/DDBJ whole genome shotgun (WGS) entry which is preliminary data.</text>
</comment>
<dbReference type="Proteomes" id="UP000005801">
    <property type="component" value="Unassembled WGS sequence"/>
</dbReference>
<dbReference type="OrthoDB" id="8241491at2"/>
<dbReference type="AlphaFoldDB" id="A6GEZ6"/>
<dbReference type="RefSeq" id="WP_006975286.1">
    <property type="nucleotide sequence ID" value="NZ_ABCS01000087.1"/>
</dbReference>
<evidence type="ECO:0000313" key="1">
    <source>
        <dbReference type="EMBL" id="EDM75588.1"/>
    </source>
</evidence>
<reference evidence="1 2" key="1">
    <citation type="submission" date="2007-06" db="EMBL/GenBank/DDBJ databases">
        <authorList>
            <person name="Shimkets L."/>
            <person name="Ferriera S."/>
            <person name="Johnson J."/>
            <person name="Kravitz S."/>
            <person name="Beeson K."/>
            <person name="Sutton G."/>
            <person name="Rogers Y.-H."/>
            <person name="Friedman R."/>
            <person name="Frazier M."/>
            <person name="Venter J.C."/>
        </authorList>
    </citation>
    <scope>NUCLEOTIDE SEQUENCE [LARGE SCALE GENOMIC DNA]</scope>
    <source>
        <strain evidence="1 2">SIR-1</strain>
    </source>
</reference>
<evidence type="ECO:0000313" key="2">
    <source>
        <dbReference type="Proteomes" id="UP000005801"/>
    </source>
</evidence>
<accession>A6GEZ6</accession>
<organism evidence="1 2">
    <name type="scientific">Plesiocystis pacifica SIR-1</name>
    <dbReference type="NCBI Taxonomy" id="391625"/>
    <lineage>
        <taxon>Bacteria</taxon>
        <taxon>Pseudomonadati</taxon>
        <taxon>Myxococcota</taxon>
        <taxon>Polyangia</taxon>
        <taxon>Nannocystales</taxon>
        <taxon>Nannocystaceae</taxon>
        <taxon>Plesiocystis</taxon>
    </lineage>
</organism>
<feature type="non-terminal residue" evidence="1">
    <location>
        <position position="314"/>
    </location>
</feature>
<name>A6GEZ6_9BACT</name>
<proteinExistence type="predicted"/>
<dbReference type="EMBL" id="ABCS01000087">
    <property type="protein sequence ID" value="EDM75588.1"/>
    <property type="molecule type" value="Genomic_DNA"/>
</dbReference>
<gene>
    <name evidence="1" type="ORF">PPSIR1_29041</name>
</gene>